<evidence type="ECO:0000313" key="4">
    <source>
        <dbReference type="EMBL" id="KAJ1914227.1"/>
    </source>
</evidence>
<feature type="compositionally biased region" description="Basic and acidic residues" evidence="2">
    <location>
        <begin position="349"/>
        <end position="372"/>
    </location>
</feature>
<evidence type="ECO:0000256" key="2">
    <source>
        <dbReference type="SAM" id="MobiDB-lite"/>
    </source>
</evidence>
<evidence type="ECO:0000313" key="5">
    <source>
        <dbReference type="Proteomes" id="UP001150538"/>
    </source>
</evidence>
<dbReference type="EMBL" id="JANBPU010000210">
    <property type="protein sequence ID" value="KAJ1914227.1"/>
    <property type="molecule type" value="Genomic_DNA"/>
</dbReference>
<dbReference type="SUPFAM" id="SSF63491">
    <property type="entry name" value="BAG domain"/>
    <property type="match status" value="1"/>
</dbReference>
<dbReference type="Pfam" id="PF02179">
    <property type="entry name" value="BAG"/>
    <property type="match status" value="1"/>
</dbReference>
<dbReference type="Proteomes" id="UP001150538">
    <property type="component" value="Unassembled WGS sequence"/>
</dbReference>
<dbReference type="AlphaFoldDB" id="A0A9W7ZQ60"/>
<feature type="region of interest" description="Disordered" evidence="2">
    <location>
        <begin position="409"/>
        <end position="450"/>
    </location>
</feature>
<keyword evidence="5" id="KW-1185">Reference proteome</keyword>
<feature type="compositionally biased region" description="Low complexity" evidence="2">
    <location>
        <begin position="409"/>
        <end position="422"/>
    </location>
</feature>
<dbReference type="PROSITE" id="PS51035">
    <property type="entry name" value="BAG"/>
    <property type="match status" value="1"/>
</dbReference>
<evidence type="ECO:0000259" key="3">
    <source>
        <dbReference type="PROSITE" id="PS51035"/>
    </source>
</evidence>
<feature type="compositionally biased region" description="Polar residues" evidence="2">
    <location>
        <begin position="558"/>
        <end position="571"/>
    </location>
</feature>
<dbReference type="Gene3D" id="1.20.58.120">
    <property type="entry name" value="BAG domain"/>
    <property type="match status" value="1"/>
</dbReference>
<organism evidence="4 5">
    <name type="scientific">Mycoemilia scoparia</name>
    <dbReference type="NCBI Taxonomy" id="417184"/>
    <lineage>
        <taxon>Eukaryota</taxon>
        <taxon>Fungi</taxon>
        <taxon>Fungi incertae sedis</taxon>
        <taxon>Zoopagomycota</taxon>
        <taxon>Kickxellomycotina</taxon>
        <taxon>Kickxellomycetes</taxon>
        <taxon>Kickxellales</taxon>
        <taxon>Kickxellaceae</taxon>
        <taxon>Mycoemilia</taxon>
    </lineage>
</organism>
<feature type="domain" description="BAG" evidence="3">
    <location>
        <begin position="598"/>
        <end position="639"/>
    </location>
</feature>
<protein>
    <recommendedName>
        <fullName evidence="3">BAG domain-containing protein</fullName>
    </recommendedName>
</protein>
<feature type="region of interest" description="Disordered" evidence="2">
    <location>
        <begin position="335"/>
        <end position="372"/>
    </location>
</feature>
<dbReference type="InterPro" id="IPR003103">
    <property type="entry name" value="BAG_domain"/>
</dbReference>
<feature type="compositionally biased region" description="Low complexity" evidence="2">
    <location>
        <begin position="510"/>
        <end position="523"/>
    </location>
</feature>
<evidence type="ECO:0000256" key="1">
    <source>
        <dbReference type="SAM" id="Coils"/>
    </source>
</evidence>
<gene>
    <name evidence="4" type="ORF">H4219_004883</name>
</gene>
<dbReference type="InterPro" id="IPR036533">
    <property type="entry name" value="BAG_dom_sf"/>
</dbReference>
<feature type="region of interest" description="Disordered" evidence="2">
    <location>
        <begin position="500"/>
        <end position="532"/>
    </location>
</feature>
<name>A0A9W7ZQ60_9FUNG</name>
<proteinExistence type="predicted"/>
<feature type="coiled-coil region" evidence="1">
    <location>
        <begin position="184"/>
        <end position="251"/>
    </location>
</feature>
<comment type="caution">
    <text evidence="4">The sequence shown here is derived from an EMBL/GenBank/DDBJ whole genome shotgun (WGS) entry which is preliminary data.</text>
</comment>
<feature type="region of interest" description="Disordered" evidence="2">
    <location>
        <begin position="555"/>
        <end position="586"/>
    </location>
</feature>
<sequence>MTEIITPSTFYFNNNNDRFRHFFPYSSHNKHHPRVVRGHDFSIFNPMMMNYYEARPCYGVQRQPEIYTNRHQYSQPTPSSTLLSSSSRQPSIVFYTPQSETQHGEDKSYIIPSPYANRRSSYCAPNVHQIRHQQQRQSQGLLDSLLMSLVEDSNSDEDDRDLEAEYLEYQRQQVIQERQRQQQLQKVHQRIQHAKRLREQRQKEEEEERYRLEQHKRQQRWLDYLARLKQQEQERQELERQQLKKQEAIEKAFALALGLQQRQRQADSTNSTATKKEKRQIDDEVAANNPNNSHHDYCARKQSKSNIDSDCCADSIQSQRKKKMRFLSELLGVDFGTDSVNSDDNDNSGDSKHQQQEQSKNKEKPVETSRKVADELEKSATIAISDPASSSLFASFAVPVTIVMGQKTSANTNNSSSNVSRSQPQQEQQPKADSKTIGESLADNTPSTTVSDIPEFLKHWESPSSISSGQNYDDQVDTETDIDHDIEIIKVPKVNSNSSVKVNIEPADDNTTTTNTSYSSSSSSDEEDFESLPIDQRQKIIQNSLEQIQELRNKFSDQKSQIPATWSSADNGTDGVNGDSSPSPRDTEMFMRGLINNLEKLVIQADTVSSHGGNQQIRRERKKLVKDIQKILEQLDQRSSSNSEND</sequence>
<reference evidence="4" key="1">
    <citation type="submission" date="2022-07" db="EMBL/GenBank/DDBJ databases">
        <title>Phylogenomic reconstructions and comparative analyses of Kickxellomycotina fungi.</title>
        <authorList>
            <person name="Reynolds N.K."/>
            <person name="Stajich J.E."/>
            <person name="Barry K."/>
            <person name="Grigoriev I.V."/>
            <person name="Crous P."/>
            <person name="Smith M.E."/>
        </authorList>
    </citation>
    <scope>NUCLEOTIDE SEQUENCE</scope>
    <source>
        <strain evidence="4">NBRC 100468</strain>
    </source>
</reference>
<feature type="region of interest" description="Disordered" evidence="2">
    <location>
        <begin position="258"/>
        <end position="311"/>
    </location>
</feature>
<accession>A0A9W7ZQ60</accession>
<keyword evidence="1" id="KW-0175">Coiled coil</keyword>
<dbReference type="GO" id="GO:0051087">
    <property type="term" value="F:protein-folding chaperone binding"/>
    <property type="evidence" value="ECO:0007669"/>
    <property type="project" value="InterPro"/>
</dbReference>